<dbReference type="Proteomes" id="UP000001568">
    <property type="component" value="Chromosome 5"/>
</dbReference>
<dbReference type="KEGG" id="olu:OSTLU_38903"/>
<dbReference type="eggNOG" id="KOG4660">
    <property type="taxonomic scope" value="Eukaryota"/>
</dbReference>
<accession>A4RXB3</accession>
<name>A4RXB3_OSTLU</name>
<dbReference type="Gene3D" id="3.30.70.330">
    <property type="match status" value="1"/>
</dbReference>
<dbReference type="InterPro" id="IPR035979">
    <property type="entry name" value="RBD_domain_sf"/>
</dbReference>
<feature type="domain" description="RRM" evidence="3">
    <location>
        <begin position="19"/>
        <end position="115"/>
    </location>
</feature>
<dbReference type="PROSITE" id="PS50102">
    <property type="entry name" value="RRM"/>
    <property type="match status" value="1"/>
</dbReference>
<dbReference type="GeneID" id="5002037"/>
<keyword evidence="1 2" id="KW-0694">RNA-binding</keyword>
<dbReference type="Pfam" id="PF04059">
    <property type="entry name" value="RRM_2"/>
    <property type="match status" value="1"/>
</dbReference>
<gene>
    <name evidence="4" type="ORF">OSTLU_38903</name>
</gene>
<dbReference type="InterPro" id="IPR012677">
    <property type="entry name" value="Nucleotide-bd_a/b_plait_sf"/>
</dbReference>
<evidence type="ECO:0000313" key="5">
    <source>
        <dbReference type="Proteomes" id="UP000001568"/>
    </source>
</evidence>
<dbReference type="OrthoDB" id="417481at2759"/>
<dbReference type="GO" id="GO:0003723">
    <property type="term" value="F:RNA binding"/>
    <property type="evidence" value="ECO:0007669"/>
    <property type="project" value="UniProtKB-UniRule"/>
</dbReference>
<sequence length="148" mass="17343">MEEANDEGTSEHPEVHGRTTLMIRNIPNKYNQAMMLDLLNRSYAGQYDFFYLPIDFKNKCNLGYAFVNFKCAKQTAAFYKEFHKQKWEEFNSRKVCEVTYARVQGKDAMVEHFKNSRFPCENEEYLPLVFDTDGNKTSCHTLGHTSLK</sequence>
<reference evidence="4 5" key="1">
    <citation type="journal article" date="2007" name="Proc. Natl. Acad. Sci. U.S.A.">
        <title>The tiny eukaryote Ostreococcus provides genomic insights into the paradox of plankton speciation.</title>
        <authorList>
            <person name="Palenik B."/>
            <person name="Grimwood J."/>
            <person name="Aerts A."/>
            <person name="Rouze P."/>
            <person name="Salamov A."/>
            <person name="Putnam N."/>
            <person name="Dupont C."/>
            <person name="Jorgensen R."/>
            <person name="Derelle E."/>
            <person name="Rombauts S."/>
            <person name="Zhou K."/>
            <person name="Otillar R."/>
            <person name="Merchant S.S."/>
            <person name="Podell S."/>
            <person name="Gaasterland T."/>
            <person name="Napoli C."/>
            <person name="Gendler K."/>
            <person name="Manuell A."/>
            <person name="Tai V."/>
            <person name="Vallon O."/>
            <person name="Piganeau G."/>
            <person name="Jancek S."/>
            <person name="Heijde M."/>
            <person name="Jabbari K."/>
            <person name="Bowler C."/>
            <person name="Lohr M."/>
            <person name="Robbens S."/>
            <person name="Werner G."/>
            <person name="Dubchak I."/>
            <person name="Pazour G.J."/>
            <person name="Ren Q."/>
            <person name="Paulsen I."/>
            <person name="Delwiche C."/>
            <person name="Schmutz J."/>
            <person name="Rokhsar D."/>
            <person name="Van de Peer Y."/>
            <person name="Moreau H."/>
            <person name="Grigoriev I.V."/>
        </authorList>
    </citation>
    <scope>NUCLEOTIDE SEQUENCE [LARGE SCALE GENOMIC DNA]</scope>
    <source>
        <strain evidence="4 5">CCE9901</strain>
    </source>
</reference>
<dbReference type="OMA" id="QANINHY"/>
<dbReference type="InterPro" id="IPR000504">
    <property type="entry name" value="RRM_dom"/>
</dbReference>
<dbReference type="HOGENOM" id="CLU_122513_1_1_1"/>
<dbReference type="PANTHER" id="PTHR23189">
    <property type="entry name" value="RNA RECOGNITION MOTIF-CONTAINING"/>
    <property type="match status" value="1"/>
</dbReference>
<evidence type="ECO:0000313" key="4">
    <source>
        <dbReference type="EMBL" id="ABO96263.1"/>
    </source>
</evidence>
<evidence type="ECO:0000256" key="2">
    <source>
        <dbReference type="PROSITE-ProRule" id="PRU00176"/>
    </source>
</evidence>
<proteinExistence type="predicted"/>
<dbReference type="RefSeq" id="XP_001417970.1">
    <property type="nucleotide sequence ID" value="XM_001417933.1"/>
</dbReference>
<evidence type="ECO:0000259" key="3">
    <source>
        <dbReference type="PROSITE" id="PS50102"/>
    </source>
</evidence>
<keyword evidence="5" id="KW-1185">Reference proteome</keyword>
<organism evidence="4 5">
    <name type="scientific">Ostreococcus lucimarinus (strain CCE9901)</name>
    <dbReference type="NCBI Taxonomy" id="436017"/>
    <lineage>
        <taxon>Eukaryota</taxon>
        <taxon>Viridiplantae</taxon>
        <taxon>Chlorophyta</taxon>
        <taxon>Mamiellophyceae</taxon>
        <taxon>Mamiellales</taxon>
        <taxon>Bathycoccaceae</taxon>
        <taxon>Ostreococcus</taxon>
    </lineage>
</organism>
<dbReference type="SUPFAM" id="SSF54928">
    <property type="entry name" value="RNA-binding domain, RBD"/>
    <property type="match status" value="1"/>
</dbReference>
<protein>
    <recommendedName>
        <fullName evidence="3">RRM domain-containing protein</fullName>
    </recommendedName>
</protein>
<dbReference type="EMBL" id="CP000585">
    <property type="protein sequence ID" value="ABO96263.1"/>
    <property type="molecule type" value="Genomic_DNA"/>
</dbReference>
<dbReference type="AlphaFoldDB" id="A4RXB3"/>
<evidence type="ECO:0000256" key="1">
    <source>
        <dbReference type="ARBA" id="ARBA00022884"/>
    </source>
</evidence>
<dbReference type="InterPro" id="IPR007201">
    <property type="entry name" value="Mei2-like_Rrm_C"/>
</dbReference>
<dbReference type="Gramene" id="ABO96263">
    <property type="protein sequence ID" value="ABO96263"/>
    <property type="gene ID" value="OSTLU_38903"/>
</dbReference>